<sequence length="194" mass="22178">MIRNLLCVTLFICSSSKASVLEWGGMCLPESHLSPGTVMNLNTSDKNFDSSDGYGPSLYFDGHEIAKHVPKFQHQVIRPNGSTVFENLMINLTQRSLEVPNLGNKALTESEEIKSLYFYEGTSPYDWLAFKKKGGHYEFWGTCDSDAGNDYTCLRSLKINDIYANYYVSNYNIRQYEQIEVFLKDWLESNECSK</sequence>
<dbReference type="RefSeq" id="WP_126609263.1">
    <property type="nucleotide sequence ID" value="NZ_AP025145.1"/>
</dbReference>
<evidence type="ECO:0000313" key="2">
    <source>
        <dbReference type="Proteomes" id="UP001156690"/>
    </source>
</evidence>
<gene>
    <name evidence="1" type="ORF">GCM10007932_16960</name>
</gene>
<comment type="caution">
    <text evidence="1">The sequence shown here is derived from an EMBL/GenBank/DDBJ whole genome shotgun (WGS) entry which is preliminary data.</text>
</comment>
<accession>A0AAV5NNW6</accession>
<dbReference type="Proteomes" id="UP001156690">
    <property type="component" value="Unassembled WGS sequence"/>
</dbReference>
<name>A0AAV5NNW6_9VIBR</name>
<proteinExistence type="predicted"/>
<keyword evidence="2" id="KW-1185">Reference proteome</keyword>
<dbReference type="EMBL" id="BSNX01000013">
    <property type="protein sequence ID" value="GLQ72336.1"/>
    <property type="molecule type" value="Genomic_DNA"/>
</dbReference>
<organism evidence="1 2">
    <name type="scientific">Vibrio penaeicida</name>
    <dbReference type="NCBI Taxonomy" id="104609"/>
    <lineage>
        <taxon>Bacteria</taxon>
        <taxon>Pseudomonadati</taxon>
        <taxon>Pseudomonadota</taxon>
        <taxon>Gammaproteobacteria</taxon>
        <taxon>Vibrionales</taxon>
        <taxon>Vibrionaceae</taxon>
        <taxon>Vibrio</taxon>
    </lineage>
</organism>
<protein>
    <submittedName>
        <fullName evidence="1">Uncharacterized protein</fullName>
    </submittedName>
</protein>
<dbReference type="AlphaFoldDB" id="A0AAV5NNW6"/>
<reference evidence="2" key="1">
    <citation type="journal article" date="2019" name="Int. J. Syst. Evol. Microbiol.">
        <title>The Global Catalogue of Microorganisms (GCM) 10K type strain sequencing project: providing services to taxonomists for standard genome sequencing and annotation.</title>
        <authorList>
            <consortium name="The Broad Institute Genomics Platform"/>
            <consortium name="The Broad Institute Genome Sequencing Center for Infectious Disease"/>
            <person name="Wu L."/>
            <person name="Ma J."/>
        </authorList>
    </citation>
    <scope>NUCLEOTIDE SEQUENCE [LARGE SCALE GENOMIC DNA]</scope>
    <source>
        <strain evidence="2">NBRC 15640</strain>
    </source>
</reference>
<evidence type="ECO:0000313" key="1">
    <source>
        <dbReference type="EMBL" id="GLQ72336.1"/>
    </source>
</evidence>